<name>A0A2K2HAB5_9BACT</name>
<organism evidence="1 2">
    <name type="scientific">Geothermobacter hydrogeniphilus</name>
    <dbReference type="NCBI Taxonomy" id="1969733"/>
    <lineage>
        <taxon>Bacteria</taxon>
        <taxon>Pseudomonadati</taxon>
        <taxon>Thermodesulfobacteriota</taxon>
        <taxon>Desulfuromonadia</taxon>
        <taxon>Desulfuromonadales</taxon>
        <taxon>Geothermobacteraceae</taxon>
        <taxon>Geothermobacter</taxon>
    </lineage>
</organism>
<evidence type="ECO:0000313" key="2">
    <source>
        <dbReference type="Proteomes" id="UP000236340"/>
    </source>
</evidence>
<dbReference type="Proteomes" id="UP000236340">
    <property type="component" value="Unassembled WGS sequence"/>
</dbReference>
<dbReference type="EMBL" id="PPFX01000015">
    <property type="protein sequence ID" value="PNU20258.1"/>
    <property type="molecule type" value="Genomic_DNA"/>
</dbReference>
<reference evidence="1 2" key="1">
    <citation type="journal article" date="2018" name="Genome Announc.">
        <title>Genome Sequence of Geothermobacter sp. HR-1 Iron Reducer from the Loihi Seamount.</title>
        <authorList>
            <person name="Smith H."/>
            <person name="Abuyen K."/>
            <person name="Tremblay J."/>
            <person name="Savalia P."/>
            <person name="Perez-Rodriguez I."/>
            <person name="Emerson D."/>
            <person name="Tully B."/>
            <person name="Amend J."/>
        </authorList>
    </citation>
    <scope>NUCLEOTIDE SEQUENCE [LARGE SCALE GENOMIC DNA]</scope>
    <source>
        <strain evidence="1 2">HR-1</strain>
    </source>
</reference>
<protein>
    <submittedName>
        <fullName evidence="1">Uncharacterized protein</fullName>
    </submittedName>
</protein>
<gene>
    <name evidence="1" type="ORF">C2E25_08090</name>
</gene>
<dbReference type="AlphaFoldDB" id="A0A2K2HAB5"/>
<accession>A0A2K2HAB5</accession>
<dbReference type="OrthoDB" id="5397985at2"/>
<sequence length="36" mass="4244">MKIRNKFFDFEYSEVLDVKTRELIRVACAVAVHCPD</sequence>
<dbReference type="InterPro" id="IPR029032">
    <property type="entry name" value="AhpD-like"/>
</dbReference>
<dbReference type="SUPFAM" id="SSF69118">
    <property type="entry name" value="AhpD-like"/>
    <property type="match status" value="1"/>
</dbReference>
<proteinExistence type="predicted"/>
<comment type="caution">
    <text evidence="1">The sequence shown here is derived from an EMBL/GenBank/DDBJ whole genome shotgun (WGS) entry which is preliminary data.</text>
</comment>
<evidence type="ECO:0000313" key="1">
    <source>
        <dbReference type="EMBL" id="PNU20258.1"/>
    </source>
</evidence>